<dbReference type="Proteomes" id="UP000238196">
    <property type="component" value="Unassembled WGS sequence"/>
</dbReference>
<evidence type="ECO:0000256" key="3">
    <source>
        <dbReference type="ARBA" id="ARBA00009759"/>
    </source>
</evidence>
<accession>A0A2S5KPT6</accession>
<comment type="catalytic activity">
    <reaction evidence="1 8">
        <text>a myo-inositol phosphate + H2O = myo-inositol + phosphate</text>
        <dbReference type="Rhea" id="RHEA:24056"/>
        <dbReference type="ChEBI" id="CHEBI:15377"/>
        <dbReference type="ChEBI" id="CHEBI:17268"/>
        <dbReference type="ChEBI" id="CHEBI:43474"/>
        <dbReference type="ChEBI" id="CHEBI:84139"/>
        <dbReference type="EC" id="3.1.3.25"/>
    </reaction>
</comment>
<evidence type="ECO:0000313" key="9">
    <source>
        <dbReference type="EMBL" id="PPC76854.1"/>
    </source>
</evidence>
<dbReference type="PROSITE" id="PS00629">
    <property type="entry name" value="IMP_1"/>
    <property type="match status" value="1"/>
</dbReference>
<dbReference type="EMBL" id="PRLP01000040">
    <property type="protein sequence ID" value="PPC76854.1"/>
    <property type="molecule type" value="Genomic_DNA"/>
</dbReference>
<evidence type="ECO:0000256" key="4">
    <source>
        <dbReference type="ARBA" id="ARBA00022723"/>
    </source>
</evidence>
<dbReference type="GO" id="GO:0008934">
    <property type="term" value="F:inositol monophosphate 1-phosphatase activity"/>
    <property type="evidence" value="ECO:0007669"/>
    <property type="project" value="InterPro"/>
</dbReference>
<dbReference type="PANTHER" id="PTHR20854:SF4">
    <property type="entry name" value="INOSITOL-1-MONOPHOSPHATASE-RELATED"/>
    <property type="match status" value="1"/>
</dbReference>
<organism evidence="9 10">
    <name type="scientific">Proteobacteria bacterium 228</name>
    <dbReference type="NCBI Taxonomy" id="2083153"/>
    <lineage>
        <taxon>Bacteria</taxon>
        <taxon>Pseudomonadati</taxon>
        <taxon>Pseudomonadota</taxon>
    </lineage>
</organism>
<feature type="binding site" evidence="7">
    <location>
        <position position="70"/>
    </location>
    <ligand>
        <name>Mg(2+)</name>
        <dbReference type="ChEBI" id="CHEBI:18420"/>
        <label>1</label>
        <note>catalytic</note>
    </ligand>
</feature>
<dbReference type="CDD" id="cd01639">
    <property type="entry name" value="IMPase"/>
    <property type="match status" value="1"/>
</dbReference>
<evidence type="ECO:0000256" key="8">
    <source>
        <dbReference type="RuleBase" id="RU364068"/>
    </source>
</evidence>
<feature type="binding site" evidence="7">
    <location>
        <position position="88"/>
    </location>
    <ligand>
        <name>Mg(2+)</name>
        <dbReference type="ChEBI" id="CHEBI:18420"/>
        <label>1</label>
        <note>catalytic</note>
    </ligand>
</feature>
<dbReference type="AlphaFoldDB" id="A0A2S5KPT6"/>
<dbReference type="InterPro" id="IPR000760">
    <property type="entry name" value="Inositol_monophosphatase-like"/>
</dbReference>
<comment type="caution">
    <text evidence="9">The sequence shown here is derived from an EMBL/GenBank/DDBJ whole genome shotgun (WGS) entry which is preliminary data.</text>
</comment>
<evidence type="ECO:0000256" key="6">
    <source>
        <dbReference type="ARBA" id="ARBA00022842"/>
    </source>
</evidence>
<name>A0A2S5KPT6_9PROT</name>
<keyword evidence="4 7" id="KW-0479">Metal-binding</keyword>
<evidence type="ECO:0000256" key="7">
    <source>
        <dbReference type="PIRSR" id="PIRSR600760-2"/>
    </source>
</evidence>
<comment type="cofactor">
    <cofactor evidence="2 7 8">
        <name>Mg(2+)</name>
        <dbReference type="ChEBI" id="CHEBI:18420"/>
    </cofactor>
</comment>
<evidence type="ECO:0000256" key="1">
    <source>
        <dbReference type="ARBA" id="ARBA00001033"/>
    </source>
</evidence>
<dbReference type="InterPro" id="IPR022337">
    <property type="entry name" value="Inositol_monophosphatase_SuhB"/>
</dbReference>
<dbReference type="OrthoDB" id="5289799at2"/>
<reference evidence="9 10" key="1">
    <citation type="submission" date="2018-02" db="EMBL/GenBank/DDBJ databases">
        <title>novel marine gammaproteobacteria from coastal saline agro ecosystem.</title>
        <authorList>
            <person name="Krishnan R."/>
            <person name="Ramesh Kumar N."/>
        </authorList>
    </citation>
    <scope>NUCLEOTIDE SEQUENCE [LARGE SCALE GENOMIC DNA]</scope>
    <source>
        <strain evidence="9 10">228</strain>
    </source>
</reference>
<feature type="binding site" evidence="7">
    <location>
        <position position="86"/>
    </location>
    <ligand>
        <name>Mg(2+)</name>
        <dbReference type="ChEBI" id="CHEBI:18420"/>
        <label>1</label>
        <note>catalytic</note>
    </ligand>
</feature>
<dbReference type="Pfam" id="PF00459">
    <property type="entry name" value="Inositol_P"/>
    <property type="match status" value="1"/>
</dbReference>
<comment type="similarity">
    <text evidence="3 8">Belongs to the inositol monophosphatase superfamily.</text>
</comment>
<dbReference type="Gene3D" id="3.40.190.80">
    <property type="match status" value="1"/>
</dbReference>
<dbReference type="PRINTS" id="PR00377">
    <property type="entry name" value="IMPHPHTASES"/>
</dbReference>
<dbReference type="InterPro" id="IPR033942">
    <property type="entry name" value="IMPase"/>
</dbReference>
<dbReference type="EC" id="3.1.3.25" evidence="8"/>
<sequence length="263" mass="29181">MNALDQRHAHACQWAREAGALALDYFRQRDALTIDSKGVQDWVSEADRNVESLIRSRLAETYPDDGILGEEEGWQAGSSKGYWVIDPIDGTTNFLRGLPDWGVVIAYVEEGEVQIGVIYVPIQEQLYQAVRGRGAFCNDQPLRLSQEPIELSSVLIYMGFGRRTALPDYLARIDYLYQCQMDQRRLGSAALCLVRTAEGLVDGFFEAQINPWDVLAGLLIVEEAGGWHNYIGQPAATGTMRVLACAAPLQEALTPLLHIGQPL</sequence>
<feature type="binding site" evidence="7">
    <location>
        <position position="213"/>
    </location>
    <ligand>
        <name>Mg(2+)</name>
        <dbReference type="ChEBI" id="CHEBI:18420"/>
        <label>1</label>
        <note>catalytic</note>
    </ligand>
</feature>
<evidence type="ECO:0000256" key="2">
    <source>
        <dbReference type="ARBA" id="ARBA00001946"/>
    </source>
</evidence>
<dbReference type="FunFam" id="3.30.540.10:FF:000003">
    <property type="entry name" value="Inositol-1-monophosphatase"/>
    <property type="match status" value="1"/>
</dbReference>
<feature type="binding site" evidence="7">
    <location>
        <position position="89"/>
    </location>
    <ligand>
        <name>Mg(2+)</name>
        <dbReference type="ChEBI" id="CHEBI:18420"/>
        <label>1</label>
        <note>catalytic</note>
    </ligand>
</feature>
<protein>
    <recommendedName>
        <fullName evidence="8">Inositol-1-monophosphatase</fullName>
        <ecNumber evidence="8">3.1.3.25</ecNumber>
    </recommendedName>
</protein>
<dbReference type="PRINTS" id="PR01959">
    <property type="entry name" value="SBIMPHPHTASE"/>
</dbReference>
<dbReference type="InterPro" id="IPR020583">
    <property type="entry name" value="Inositol_monoP_metal-BS"/>
</dbReference>
<dbReference type="GO" id="GO:0046872">
    <property type="term" value="F:metal ion binding"/>
    <property type="evidence" value="ECO:0007669"/>
    <property type="project" value="UniProtKB-KW"/>
</dbReference>
<dbReference type="Gene3D" id="3.30.540.10">
    <property type="entry name" value="Fructose-1,6-Bisphosphatase, subunit A, domain 1"/>
    <property type="match status" value="1"/>
</dbReference>
<dbReference type="GO" id="GO:0007165">
    <property type="term" value="P:signal transduction"/>
    <property type="evidence" value="ECO:0007669"/>
    <property type="project" value="TreeGrafter"/>
</dbReference>
<proteinExistence type="inferred from homology"/>
<dbReference type="PANTHER" id="PTHR20854">
    <property type="entry name" value="INOSITOL MONOPHOSPHATASE"/>
    <property type="match status" value="1"/>
</dbReference>
<dbReference type="GO" id="GO:0006020">
    <property type="term" value="P:inositol metabolic process"/>
    <property type="evidence" value="ECO:0007669"/>
    <property type="project" value="TreeGrafter"/>
</dbReference>
<keyword evidence="5 8" id="KW-0378">Hydrolase</keyword>
<evidence type="ECO:0000256" key="5">
    <source>
        <dbReference type="ARBA" id="ARBA00022801"/>
    </source>
</evidence>
<keyword evidence="6 7" id="KW-0460">Magnesium</keyword>
<gene>
    <name evidence="9" type="ORF">C4K68_13545</name>
</gene>
<dbReference type="SUPFAM" id="SSF56655">
    <property type="entry name" value="Carbohydrate phosphatase"/>
    <property type="match status" value="1"/>
</dbReference>
<evidence type="ECO:0000313" key="10">
    <source>
        <dbReference type="Proteomes" id="UP000238196"/>
    </source>
</evidence>